<evidence type="ECO:0000313" key="3">
    <source>
        <dbReference type="Proteomes" id="UP001144352"/>
    </source>
</evidence>
<organism evidence="2 3">
    <name type="scientific">Geobacter hydrogenophilus</name>
    <dbReference type="NCBI Taxonomy" id="40983"/>
    <lineage>
        <taxon>Bacteria</taxon>
        <taxon>Pseudomonadati</taxon>
        <taxon>Thermodesulfobacteriota</taxon>
        <taxon>Desulfuromonadia</taxon>
        <taxon>Geobacterales</taxon>
        <taxon>Geobacteraceae</taxon>
        <taxon>Geobacter</taxon>
    </lineage>
</organism>
<reference evidence="2" key="1">
    <citation type="submission" date="2022-12" db="EMBL/GenBank/DDBJ databases">
        <title>Reference genome sequencing for broad-spectrum identification of bacterial and archaeal isolates by mass spectrometry.</title>
        <authorList>
            <person name="Sekiguchi Y."/>
            <person name="Tourlousse D.M."/>
        </authorList>
    </citation>
    <scope>NUCLEOTIDE SEQUENCE</scope>
    <source>
        <strain evidence="2">H2</strain>
    </source>
</reference>
<protein>
    <submittedName>
        <fullName evidence="2">Polysaccharide deacetylase</fullName>
    </submittedName>
</protein>
<comment type="caution">
    <text evidence="2">The sequence shown here is derived from an EMBL/GenBank/DDBJ whole genome shotgun (WGS) entry which is preliminary data.</text>
</comment>
<dbReference type="SUPFAM" id="SSF88713">
    <property type="entry name" value="Glycoside hydrolase/deacetylase"/>
    <property type="match status" value="1"/>
</dbReference>
<dbReference type="InterPro" id="IPR002509">
    <property type="entry name" value="NODB_dom"/>
</dbReference>
<dbReference type="GO" id="GO:0005975">
    <property type="term" value="P:carbohydrate metabolic process"/>
    <property type="evidence" value="ECO:0007669"/>
    <property type="project" value="InterPro"/>
</dbReference>
<name>A0A9W6G2P5_9BACT</name>
<dbReference type="InterPro" id="IPR014344">
    <property type="entry name" value="XrtA_polysacc_deacetyl"/>
</dbReference>
<keyword evidence="3" id="KW-1185">Reference proteome</keyword>
<dbReference type="InterPro" id="IPR045235">
    <property type="entry name" value="PuuE_HpPgdA-like"/>
</dbReference>
<dbReference type="PANTHER" id="PTHR47561">
    <property type="entry name" value="POLYSACCHARIDE DEACETYLASE FAMILY PROTEIN (AFU_ORTHOLOGUE AFUA_6G05030)"/>
    <property type="match status" value="1"/>
</dbReference>
<evidence type="ECO:0000259" key="1">
    <source>
        <dbReference type="PROSITE" id="PS51677"/>
    </source>
</evidence>
<accession>A0A9W6G2P5</accession>
<proteinExistence type="predicted"/>
<dbReference type="RefSeq" id="WP_214185159.1">
    <property type="nucleotide sequence ID" value="NZ_BSDS01000002.1"/>
</dbReference>
<feature type="domain" description="NodB homology" evidence="1">
    <location>
        <begin position="24"/>
        <end position="286"/>
    </location>
</feature>
<dbReference type="PANTHER" id="PTHR47561:SF1">
    <property type="entry name" value="POLYSACCHARIDE DEACETYLASE FAMILY PROTEIN (AFU_ORTHOLOGUE AFUA_6G05030)"/>
    <property type="match status" value="1"/>
</dbReference>
<dbReference type="Proteomes" id="UP001144352">
    <property type="component" value="Unassembled WGS sequence"/>
</dbReference>
<evidence type="ECO:0000313" key="2">
    <source>
        <dbReference type="EMBL" id="GLI39233.1"/>
    </source>
</evidence>
<dbReference type="Pfam" id="PF01522">
    <property type="entry name" value="Polysacc_deac_1"/>
    <property type="match status" value="1"/>
</dbReference>
<dbReference type="NCBIfam" id="TIGR03006">
    <property type="entry name" value="pepcterm_polyde"/>
    <property type="match status" value="1"/>
</dbReference>
<dbReference type="Pfam" id="PF11959">
    <property type="entry name" value="DUF3473"/>
    <property type="match status" value="1"/>
</dbReference>
<sequence>MLNALSFDIEDWFQVENLKGAIAAESWNTCDLRVVNNTRKILDLLRRHQTRATFFILGWVAERCPDLVREIADAGHEIASHGYGHELVYTQTPEEFRRDLRRSKDILEGLAGTVVRGYRAPSFSINPETPWALDVLVDEGFTYDSSVFPTSFHDRYGFSGSSLSPFRFGNGLVEVPLSTVRFGGKNIPAAGGGYFRLFPYPFFRYLAQRINGEGRALVFYLHPWELDPEQPRIPIRHDYRFRHYVNLRKTGRRLDRLLGDFRFGAMGELVARVGGNVAEARQYLHG</sequence>
<dbReference type="AlphaFoldDB" id="A0A9W6G2P5"/>
<dbReference type="Gene3D" id="3.20.20.370">
    <property type="entry name" value="Glycoside hydrolase/deacetylase"/>
    <property type="match status" value="1"/>
</dbReference>
<dbReference type="InterPro" id="IPR022560">
    <property type="entry name" value="DUF3473"/>
</dbReference>
<dbReference type="EMBL" id="BSDS01000002">
    <property type="protein sequence ID" value="GLI39233.1"/>
    <property type="molecule type" value="Genomic_DNA"/>
</dbReference>
<dbReference type="PROSITE" id="PS51677">
    <property type="entry name" value="NODB"/>
    <property type="match status" value="1"/>
</dbReference>
<dbReference type="GO" id="GO:0016810">
    <property type="term" value="F:hydrolase activity, acting on carbon-nitrogen (but not peptide) bonds"/>
    <property type="evidence" value="ECO:0007669"/>
    <property type="project" value="InterPro"/>
</dbReference>
<dbReference type="CDD" id="cd10941">
    <property type="entry name" value="CE4_PuuE_HpPgdA_like_2"/>
    <property type="match status" value="1"/>
</dbReference>
<dbReference type="InterPro" id="IPR011330">
    <property type="entry name" value="Glyco_hydro/deAcase_b/a-brl"/>
</dbReference>
<gene>
    <name evidence="2" type="ORF">GHYDROH2_27340</name>
</gene>